<dbReference type="InterPro" id="IPR008928">
    <property type="entry name" value="6-hairpin_glycosidase_sf"/>
</dbReference>
<dbReference type="InterPro" id="IPR012341">
    <property type="entry name" value="6hp_glycosidase-like_sf"/>
</dbReference>
<evidence type="ECO:0000256" key="1">
    <source>
        <dbReference type="ARBA" id="ARBA00022801"/>
    </source>
</evidence>
<feature type="signal peptide" evidence="2">
    <location>
        <begin position="1"/>
        <end position="25"/>
    </location>
</feature>
<name>A0A840TUT1_9BACT</name>
<keyword evidence="2" id="KW-0732">Signal</keyword>
<dbReference type="EC" id="3.2.1.172" evidence="3"/>
<dbReference type="Gene3D" id="1.50.10.10">
    <property type="match status" value="1"/>
</dbReference>
<dbReference type="AlphaFoldDB" id="A0A840TUT1"/>
<dbReference type="PANTHER" id="PTHR33886">
    <property type="entry name" value="UNSATURATED RHAMNOGALACTURONAN HYDROLASE (EUROFUNG)"/>
    <property type="match status" value="1"/>
</dbReference>
<dbReference type="SUPFAM" id="SSF48208">
    <property type="entry name" value="Six-hairpin glycosidases"/>
    <property type="match status" value="1"/>
</dbReference>
<dbReference type="PANTHER" id="PTHR33886:SF8">
    <property type="entry name" value="UNSATURATED RHAMNOGALACTURONAN HYDROLASE (EUROFUNG)"/>
    <property type="match status" value="1"/>
</dbReference>
<gene>
    <name evidence="3" type="ORF">HNQ92_001856</name>
</gene>
<dbReference type="EMBL" id="JACHGF010000002">
    <property type="protein sequence ID" value="MBB5283730.1"/>
    <property type="molecule type" value="Genomic_DNA"/>
</dbReference>
<sequence>MSLCKVPPWWLGMALSTWLSVGVQAQSAWSERMVESVMRWHPDSIVVGGKKTALWNYEQGFVLKGIERVWTRTGHGRYFEYLRQNTDRFLDKEGNIRTYKRSDYNLDHVASGRTLLTLYQKSLPDRTRYRQAADRLWAQLGQQPRTPEGGYWHKQRYPHQMWLDGLFMAEPFAAEYSALFGHPEHFQDIARQFALIEARAVDEKTGLIYHAFDASRKEPWADPKTGRSGQFWGRAVGWYAMALVDVLDYFPADHPERKTLIGYLQRLAPVLLRYQDASSGLWYQILDQAGREGNYPEASASCMFVYALAKGTRLGYLPATYAAAARKGYEGVLSSFVKEETDGTLSLHQTVSVGGLGGSPYRDGSYEYYLSEPLRTNDLKGVGAFIFASLEMEIAAGSRVGEGKSVLLDTYFNREFRPGTSGQPEPYHYTWDDQQHSGFWLWGTIFRDLGAQTRSLPEVPTAGTLAGADVYIIVDPDTPRETAQPNYLEATHRAAIRTWVERGGVLVLMANDTANCEIPRFNQLAGLFGIRFTDKNRNRVQGSQFEQGRIDIPAGTLIFGQTRAVYIKELAPLALAAPAEALVTDQGDVILARAKYGKGTVLAVGDPWLYNEYVDGRKIPPHFQNFRAAQELSAWLLAQVPAR</sequence>
<dbReference type="InterPro" id="IPR010905">
    <property type="entry name" value="Glyco_hydro_88"/>
</dbReference>
<dbReference type="GO" id="GO:0102211">
    <property type="term" value="F:unsaturated rhamnogalacturonyl hydrolase activity"/>
    <property type="evidence" value="ECO:0007669"/>
    <property type="project" value="UniProtKB-EC"/>
</dbReference>
<dbReference type="Pfam" id="PF07470">
    <property type="entry name" value="Glyco_hydro_88"/>
    <property type="match status" value="1"/>
</dbReference>
<protein>
    <submittedName>
        <fullName evidence="3">Unsaturated rhamnogalacturonyl hydrolase</fullName>
        <ecNumber evidence="3">3.2.1.172</ecNumber>
    </submittedName>
</protein>
<dbReference type="Proteomes" id="UP000557307">
    <property type="component" value="Unassembled WGS sequence"/>
</dbReference>
<reference evidence="3 4" key="1">
    <citation type="submission" date="2020-08" db="EMBL/GenBank/DDBJ databases">
        <title>Genomic Encyclopedia of Type Strains, Phase IV (KMG-IV): sequencing the most valuable type-strain genomes for metagenomic binning, comparative biology and taxonomic classification.</title>
        <authorList>
            <person name="Goeker M."/>
        </authorList>
    </citation>
    <scope>NUCLEOTIDE SEQUENCE [LARGE SCALE GENOMIC DNA]</scope>
    <source>
        <strain evidence="3 4">DSM 105074</strain>
    </source>
</reference>
<dbReference type="SUPFAM" id="SSF52317">
    <property type="entry name" value="Class I glutamine amidotransferase-like"/>
    <property type="match status" value="1"/>
</dbReference>
<accession>A0A840TUT1</accession>
<comment type="caution">
    <text evidence="3">The sequence shown here is derived from an EMBL/GenBank/DDBJ whole genome shotgun (WGS) entry which is preliminary data.</text>
</comment>
<dbReference type="InterPro" id="IPR029062">
    <property type="entry name" value="Class_I_gatase-like"/>
</dbReference>
<keyword evidence="1 3" id="KW-0378">Hydrolase</keyword>
<dbReference type="Gene3D" id="3.40.50.880">
    <property type="match status" value="1"/>
</dbReference>
<keyword evidence="3" id="KW-0326">Glycosidase</keyword>
<evidence type="ECO:0000313" key="3">
    <source>
        <dbReference type="EMBL" id="MBB5283730.1"/>
    </source>
</evidence>
<proteinExistence type="predicted"/>
<evidence type="ECO:0000256" key="2">
    <source>
        <dbReference type="SAM" id="SignalP"/>
    </source>
</evidence>
<evidence type="ECO:0000313" key="4">
    <source>
        <dbReference type="Proteomes" id="UP000557307"/>
    </source>
</evidence>
<dbReference type="InterPro" id="IPR052043">
    <property type="entry name" value="PolySaccharide_Degr_Enz"/>
</dbReference>
<feature type="chain" id="PRO_5032929176" evidence="2">
    <location>
        <begin position="26"/>
        <end position="643"/>
    </location>
</feature>
<keyword evidence="4" id="KW-1185">Reference proteome</keyword>
<dbReference type="GO" id="GO:0005975">
    <property type="term" value="P:carbohydrate metabolic process"/>
    <property type="evidence" value="ECO:0007669"/>
    <property type="project" value="InterPro"/>
</dbReference>
<organism evidence="3 4">
    <name type="scientific">Rhabdobacter roseus</name>
    <dbReference type="NCBI Taxonomy" id="1655419"/>
    <lineage>
        <taxon>Bacteria</taxon>
        <taxon>Pseudomonadati</taxon>
        <taxon>Bacteroidota</taxon>
        <taxon>Cytophagia</taxon>
        <taxon>Cytophagales</taxon>
        <taxon>Cytophagaceae</taxon>
        <taxon>Rhabdobacter</taxon>
    </lineage>
</organism>